<feature type="compositionally biased region" description="Pro residues" evidence="1">
    <location>
        <begin position="171"/>
        <end position="184"/>
    </location>
</feature>
<feature type="domain" description="HTH cro/C1-type" evidence="2">
    <location>
        <begin position="28"/>
        <end position="84"/>
    </location>
</feature>
<evidence type="ECO:0000256" key="1">
    <source>
        <dbReference type="SAM" id="MobiDB-lite"/>
    </source>
</evidence>
<feature type="compositionally biased region" description="Low complexity" evidence="1">
    <location>
        <begin position="103"/>
        <end position="118"/>
    </location>
</feature>
<dbReference type="InterPro" id="IPR001387">
    <property type="entry name" value="Cro/C1-type_HTH"/>
</dbReference>
<feature type="compositionally biased region" description="Basic and acidic residues" evidence="1">
    <location>
        <begin position="288"/>
        <end position="299"/>
    </location>
</feature>
<dbReference type="InterPro" id="IPR010982">
    <property type="entry name" value="Lambda_DNA-bd_dom_sf"/>
</dbReference>
<name>A0A3S9Y5T6_9ACTN</name>
<sequence>MTPWIAVPERRNEQGSRVGTETEGFAGLLRLLKERSGRSYGVLAGQLHMSVSTLHRYCNGDAVPMDFAPADRLARRCGATADELVELHRRWILADEARRRSRATSATTNSPAPAASSTDEPATSSTHKADASADTAGASAPAADTSVSKAGASAPAADTSAPDPHYAPDSSPAPHPPHSPPVPHAPGASAAPDSLATPASADASPTEDEQEVVTGPIAARRGPGRRALLRIALAVSAVAAVAVPAALAVEEPTTVDSPRKSAQGADRTPAAGGAPTRRPESPSPGRSSADRHPTPDAKARHGTPGPERSDGSRASRAPDEERGGSAPQVGISSYNWDEPCGVNYLLQQTPDHVPPPPPAPQDTRDWARALGGIGGGHMLLQLTATGNTDDAVVLTSLKVRVVGKRAALSWPVYALGDGCGSGVTPQTFDIDLDDSQPLAKPVAGQDGDIVVPAKDFPFKVSTRDPQVLNLNLHTEGHDVIWYLEVGWSSGGQQGTVRVNDGGKPFRTSAIEGRKKYDYRPDKNRWNLQ</sequence>
<protein>
    <submittedName>
        <fullName evidence="3">Transcriptional regulator</fullName>
    </submittedName>
</protein>
<dbReference type="Pfam" id="PF13560">
    <property type="entry name" value="HTH_31"/>
    <property type="match status" value="1"/>
</dbReference>
<proteinExistence type="predicted"/>
<feature type="compositionally biased region" description="Low complexity" evidence="1">
    <location>
        <begin position="132"/>
        <end position="170"/>
    </location>
</feature>
<evidence type="ECO:0000313" key="3">
    <source>
        <dbReference type="EMBL" id="AZS70385.1"/>
    </source>
</evidence>
<reference evidence="3 4" key="1">
    <citation type="submission" date="2018-04" db="EMBL/GenBank/DDBJ databases">
        <title>Complete genome sequences of Streptomyces lydicus strain WYEC and characterization of antagonistic properties of biological control agents.</title>
        <authorList>
            <person name="Mariita R.M."/>
            <person name="Sello J.K."/>
        </authorList>
    </citation>
    <scope>NUCLEOTIDE SEQUENCE [LARGE SCALE GENOMIC DNA]</scope>
    <source>
        <strain evidence="3 4">WYEC 108</strain>
    </source>
</reference>
<feature type="compositionally biased region" description="Basic and acidic residues" evidence="1">
    <location>
        <begin position="307"/>
        <end position="323"/>
    </location>
</feature>
<dbReference type="SMART" id="SM00530">
    <property type="entry name" value="HTH_XRE"/>
    <property type="match status" value="1"/>
</dbReference>
<gene>
    <name evidence="3" type="ORF">DDE74_05075</name>
</gene>
<dbReference type="SUPFAM" id="SSF47413">
    <property type="entry name" value="lambda repressor-like DNA-binding domains"/>
    <property type="match status" value="1"/>
</dbReference>
<dbReference type="GO" id="GO:0003677">
    <property type="term" value="F:DNA binding"/>
    <property type="evidence" value="ECO:0007669"/>
    <property type="project" value="InterPro"/>
</dbReference>
<organism evidence="3 4">
    <name type="scientific">Streptomyces lydicus</name>
    <dbReference type="NCBI Taxonomy" id="47763"/>
    <lineage>
        <taxon>Bacteria</taxon>
        <taxon>Bacillati</taxon>
        <taxon>Actinomycetota</taxon>
        <taxon>Actinomycetes</taxon>
        <taxon>Kitasatosporales</taxon>
        <taxon>Streptomycetaceae</taxon>
        <taxon>Streptomyces</taxon>
    </lineage>
</organism>
<dbReference type="AlphaFoldDB" id="A0A3S9Y5T6"/>
<dbReference type="EMBL" id="CP029042">
    <property type="protein sequence ID" value="AZS70385.1"/>
    <property type="molecule type" value="Genomic_DNA"/>
</dbReference>
<accession>A0A3S9Y5T6</accession>
<feature type="region of interest" description="Disordered" evidence="1">
    <location>
        <begin position="98"/>
        <end position="218"/>
    </location>
</feature>
<evidence type="ECO:0000259" key="2">
    <source>
        <dbReference type="SMART" id="SM00530"/>
    </source>
</evidence>
<dbReference type="Proteomes" id="UP000275579">
    <property type="component" value="Chromosome"/>
</dbReference>
<evidence type="ECO:0000313" key="4">
    <source>
        <dbReference type="Proteomes" id="UP000275579"/>
    </source>
</evidence>
<feature type="region of interest" description="Disordered" evidence="1">
    <location>
        <begin position="251"/>
        <end position="333"/>
    </location>
</feature>